<dbReference type="HOGENOM" id="CLU_2893218_0_0_2"/>
<dbReference type="AlphaFoldDB" id="A0A0E3LPU3"/>
<dbReference type="Gene3D" id="3.30.565.10">
    <property type="entry name" value="Histidine kinase-like ATPase, C-terminal domain"/>
    <property type="match status" value="1"/>
</dbReference>
<name>A0A0E3LPU3_METBA</name>
<reference evidence="1 2" key="1">
    <citation type="submission" date="2014-07" db="EMBL/GenBank/DDBJ databases">
        <title>Methanogenic archaea and the global carbon cycle.</title>
        <authorList>
            <person name="Henriksen J.R."/>
            <person name="Luke J."/>
            <person name="Reinhart S."/>
            <person name="Benedict M.N."/>
            <person name="Youngblut N.D."/>
            <person name="Metcalf M.E."/>
            <person name="Whitaker R.J."/>
            <person name="Metcalf W.W."/>
        </authorList>
    </citation>
    <scope>NUCLEOTIDE SEQUENCE [LARGE SCALE GENOMIC DNA]</scope>
    <source>
        <strain evidence="1 2">227</strain>
    </source>
</reference>
<dbReference type="GO" id="GO:0016301">
    <property type="term" value="F:kinase activity"/>
    <property type="evidence" value="ECO:0007669"/>
    <property type="project" value="UniProtKB-KW"/>
</dbReference>
<keyword evidence="1" id="KW-0418">Kinase</keyword>
<dbReference type="EMBL" id="CP009530">
    <property type="protein sequence ID" value="AKB57121.1"/>
    <property type="molecule type" value="Genomic_DNA"/>
</dbReference>
<dbReference type="RefSeq" id="WP_048117436.1">
    <property type="nucleotide sequence ID" value="NZ_CP009530.1"/>
</dbReference>
<dbReference type="SUPFAM" id="SSF55874">
    <property type="entry name" value="ATPase domain of HSP90 chaperone/DNA topoisomerase II/histidine kinase"/>
    <property type="match status" value="1"/>
</dbReference>
<dbReference type="PANTHER" id="PTHR43065:SF23">
    <property type="entry name" value="SENSOR HISTIDINE KINASE PDTAS"/>
    <property type="match status" value="1"/>
</dbReference>
<dbReference type="PATRIC" id="fig|1434106.5.peg.751"/>
<dbReference type="InterPro" id="IPR036890">
    <property type="entry name" value="HATPase_C_sf"/>
</dbReference>
<organism evidence="1 2">
    <name type="scientific">Methanosarcina barkeri 227</name>
    <dbReference type="NCBI Taxonomy" id="1434106"/>
    <lineage>
        <taxon>Archaea</taxon>
        <taxon>Methanobacteriati</taxon>
        <taxon>Methanobacteriota</taxon>
        <taxon>Stenosarchaea group</taxon>
        <taxon>Methanomicrobia</taxon>
        <taxon>Methanosarcinales</taxon>
        <taxon>Methanosarcinaceae</taxon>
        <taxon>Methanosarcina</taxon>
    </lineage>
</organism>
<accession>A0A0E3LPU3</accession>
<proteinExistence type="predicted"/>
<dbReference type="GeneID" id="24845066"/>
<evidence type="ECO:0000313" key="1">
    <source>
        <dbReference type="EMBL" id="AKB57121.1"/>
    </source>
</evidence>
<dbReference type="KEGG" id="mbar:MSBR2_0605"/>
<dbReference type="Proteomes" id="UP000033079">
    <property type="component" value="Chromosome"/>
</dbReference>
<sequence>MSSGFTLVYSDNGSCFPEEVDFKNSKTLGLQLVNALVEQINGTIELERGNETKYTARFEDKR</sequence>
<dbReference type="PANTHER" id="PTHR43065">
    <property type="entry name" value="SENSOR HISTIDINE KINASE"/>
    <property type="match status" value="1"/>
</dbReference>
<evidence type="ECO:0000313" key="2">
    <source>
        <dbReference type="Proteomes" id="UP000033079"/>
    </source>
</evidence>
<gene>
    <name evidence="1" type="ORF">MSBR2_0605</name>
</gene>
<keyword evidence="1" id="KW-0808">Transferase</keyword>
<protein>
    <submittedName>
        <fullName evidence="1">Sensory transduction histidine kinase</fullName>
    </submittedName>
</protein>